<keyword evidence="1" id="KW-0812">Transmembrane</keyword>
<organism evidence="2 3">
    <name type="scientific">Halosolutus amylolyticus</name>
    <dbReference type="NCBI Taxonomy" id="2932267"/>
    <lineage>
        <taxon>Archaea</taxon>
        <taxon>Methanobacteriati</taxon>
        <taxon>Methanobacteriota</taxon>
        <taxon>Stenosarchaea group</taxon>
        <taxon>Halobacteria</taxon>
        <taxon>Halobacteriales</taxon>
        <taxon>Natrialbaceae</taxon>
        <taxon>Halosolutus</taxon>
    </lineage>
</organism>
<keyword evidence="3" id="KW-1185">Reference proteome</keyword>
<reference evidence="2 3" key="1">
    <citation type="journal article" date="2019" name="Int. J. Syst. Evol. Microbiol.">
        <title>The Global Catalogue of Microorganisms (GCM) 10K type strain sequencing project: providing services to taxonomists for standard genome sequencing and annotation.</title>
        <authorList>
            <consortium name="The Broad Institute Genomics Platform"/>
            <consortium name="The Broad Institute Genome Sequencing Center for Infectious Disease"/>
            <person name="Wu L."/>
            <person name="Ma J."/>
        </authorList>
    </citation>
    <scope>NUCLEOTIDE SEQUENCE [LARGE SCALE GENOMIC DNA]</scope>
    <source>
        <strain evidence="2 3">WLHS5</strain>
    </source>
</reference>
<sequence>MEFDLPKTAIVFLVVIGLGVGGLIAAPMMTTGTVLTMVAPSMIVFGLLMLAIGVKHGEYRALH</sequence>
<comment type="caution">
    <text evidence="2">The sequence shown here is derived from an EMBL/GenBank/DDBJ whole genome shotgun (WGS) entry which is preliminary data.</text>
</comment>
<dbReference type="AlphaFoldDB" id="A0ABD5PNC2"/>
<evidence type="ECO:0000256" key="1">
    <source>
        <dbReference type="SAM" id="Phobius"/>
    </source>
</evidence>
<feature type="transmembrane region" description="Helical" evidence="1">
    <location>
        <begin position="9"/>
        <end position="28"/>
    </location>
</feature>
<dbReference type="Proteomes" id="UP001595898">
    <property type="component" value="Unassembled WGS sequence"/>
</dbReference>
<gene>
    <name evidence="2" type="ORF">ACFO5R_09215</name>
</gene>
<dbReference type="Pfam" id="PF24020">
    <property type="entry name" value="DUF7333"/>
    <property type="match status" value="1"/>
</dbReference>
<dbReference type="InterPro" id="IPR055757">
    <property type="entry name" value="DUF7333"/>
</dbReference>
<feature type="transmembrane region" description="Helical" evidence="1">
    <location>
        <begin position="34"/>
        <end position="54"/>
    </location>
</feature>
<protein>
    <submittedName>
        <fullName evidence="2">Uncharacterized protein</fullName>
    </submittedName>
</protein>
<proteinExistence type="predicted"/>
<evidence type="ECO:0000313" key="3">
    <source>
        <dbReference type="Proteomes" id="UP001595898"/>
    </source>
</evidence>
<dbReference type="EMBL" id="JBHSFA010000005">
    <property type="protein sequence ID" value="MFC4542106.1"/>
    <property type="molecule type" value="Genomic_DNA"/>
</dbReference>
<keyword evidence="1" id="KW-1133">Transmembrane helix</keyword>
<dbReference type="RefSeq" id="WP_250141511.1">
    <property type="nucleotide sequence ID" value="NZ_JALIQP010000004.1"/>
</dbReference>
<name>A0ABD5PNC2_9EURY</name>
<keyword evidence="1" id="KW-0472">Membrane</keyword>
<accession>A0ABD5PNC2</accession>
<evidence type="ECO:0000313" key="2">
    <source>
        <dbReference type="EMBL" id="MFC4542106.1"/>
    </source>
</evidence>